<feature type="repeat" description="PPR" evidence="2">
    <location>
        <begin position="824"/>
        <end position="858"/>
    </location>
</feature>
<dbReference type="InterPro" id="IPR011990">
    <property type="entry name" value="TPR-like_helical_dom_sf"/>
</dbReference>
<dbReference type="GO" id="GO:0009451">
    <property type="term" value="P:RNA modification"/>
    <property type="evidence" value="ECO:0007669"/>
    <property type="project" value="InterPro"/>
</dbReference>
<dbReference type="GO" id="GO:0003723">
    <property type="term" value="F:RNA binding"/>
    <property type="evidence" value="ECO:0007669"/>
    <property type="project" value="InterPro"/>
</dbReference>
<evidence type="ECO:0000256" key="2">
    <source>
        <dbReference type="PROSITE-ProRule" id="PRU00708"/>
    </source>
</evidence>
<feature type="repeat" description="PPR" evidence="2">
    <location>
        <begin position="1027"/>
        <end position="1061"/>
    </location>
</feature>
<feature type="repeat" description="PPR" evidence="2">
    <location>
        <begin position="926"/>
        <end position="960"/>
    </location>
</feature>
<dbReference type="FunFam" id="1.25.40.10:FF:000073">
    <property type="entry name" value="Pentatricopeptide repeat-containing protein chloroplastic"/>
    <property type="match status" value="1"/>
</dbReference>
<dbReference type="Proteomes" id="UP000825935">
    <property type="component" value="Chromosome 31"/>
</dbReference>
<proteinExistence type="predicted"/>
<feature type="repeat" description="PPR" evidence="2">
    <location>
        <begin position="625"/>
        <end position="659"/>
    </location>
</feature>
<dbReference type="OrthoDB" id="1078367at2759"/>
<dbReference type="FunFam" id="1.25.40.10:FF:000158">
    <property type="entry name" value="pentatricopeptide repeat-containing protein At2g33680"/>
    <property type="match status" value="1"/>
</dbReference>
<dbReference type="SUPFAM" id="SSF81901">
    <property type="entry name" value="HCP-like"/>
    <property type="match status" value="1"/>
</dbReference>
<protein>
    <recommendedName>
        <fullName evidence="5">Pentatricopeptide repeat-containing protein</fullName>
    </recommendedName>
</protein>
<dbReference type="PANTHER" id="PTHR47926">
    <property type="entry name" value="PENTATRICOPEPTIDE REPEAT-CONTAINING PROTEIN"/>
    <property type="match status" value="1"/>
</dbReference>
<accession>A0A8T2R091</accession>
<dbReference type="AlphaFoldDB" id="A0A8T2R091"/>
<name>A0A8T2R091_CERRI</name>
<keyword evidence="4" id="KW-1185">Reference proteome</keyword>
<sequence length="1191" mass="132490">MIVSCRKAAQARLWREFFRNPSLWKDNRNAKTNPKAPDFTHVCKDQSLWLDSPFNPKWVHDRLMLHNTEEPVYVPFYNTLQRSTVERRTGNVVDTSGTPSPHMFVMQTQDATIRIYQDSPQKHLSVIDSERIRMQNENNQVFSDFNHYSTSHIKLHDLLLKCKKENDLNPALKLLHYIHEDGIVMEDSLAKELISILVEVGCMTHAMSLFDRLESQDEHSWTALIRGYTKYGEPQQLLDLYQKYEGNSSFVLNVPISMAVLKACGELKDFEFGEDVHRRLDKGLVEEDVYVASSLIYMYMKCGYPAKAQDVFDTVKLHNVVTWNALVSGYIENGRLEEALSYYKEMCHKGVPPDGITFICILKACGFMQDGSGSRKIHSELLKTGLLKIDAFVGSSLVDTYAKCGLLEEAEDVFERLPNKNTVSFNAMIARFIEHGHYAKALQIFEQISRNDLPADPVTFICGLKACVGDANIIKAHQIHAHILKIGIVHTNVRFASILIGVYAKCGMITETKYIFRSILIRDVVLWNAYISGLSELGLDDEALKCFDQMMYEGLCPNSSTFISSLKACSYMGPPFKGYNIHVQILKQGLLEHDEFVGSMLIDAYVKSGLCVEAESVFRILPAQDTVSWNALLAGYNEHSSGEEALSQFKILLSKGIVPDTITFLHTLKACSSTNAITEGQVLHMEIVKRGFQDVELENILIDMYAKCSSLDDAQYVFDSLTFLNSVSSNTLISGYIECGCEEKVISLYKHQCQEHVDATTLICLLKACSALKAVKEAEEIHNEAVCKGFEHNPMIGNSLVDIYARCGCFREAHYIFQKLGNPDVFAWTALLAGYVEHGLSGDAIHQFDTMLSQGVLWDAVALVCILGACGNTHAIEKGRALHTEALKRGLLDSELSVGNAIIDMYAKCGALGDAQKLFSSLSLRDTTSWNAFMSGYVEVGCSEDAVGFFEQMQLDGISSDISLLICSLKVCSSLAAIDIGRELHAEIVEKGLETQLLIGNTLIDFYVKCGTLPAAQYAFNSLEVHDLVSWNTIVNGCGQHGQSMHVSSNLDRMRGEGVVPDSVTFSSVLSACSHAGLVDLGQEYFEAIVRDHFVVPTLEHFTCLVDILGRAGQVDRALEVTSKMPCHPGTVPWHSVLGACTRGGSVKIGEHAFEHVMALDADDAAAYVCMCNVYVNAIMHEQCMLVHNKF</sequence>
<dbReference type="NCBIfam" id="TIGR00756">
    <property type="entry name" value="PPR"/>
    <property type="match status" value="5"/>
</dbReference>
<organism evidence="3 4">
    <name type="scientific">Ceratopteris richardii</name>
    <name type="common">Triangle waterfern</name>
    <dbReference type="NCBI Taxonomy" id="49495"/>
    <lineage>
        <taxon>Eukaryota</taxon>
        <taxon>Viridiplantae</taxon>
        <taxon>Streptophyta</taxon>
        <taxon>Embryophyta</taxon>
        <taxon>Tracheophyta</taxon>
        <taxon>Polypodiopsida</taxon>
        <taxon>Polypodiidae</taxon>
        <taxon>Polypodiales</taxon>
        <taxon>Pteridineae</taxon>
        <taxon>Pteridaceae</taxon>
        <taxon>Parkerioideae</taxon>
        <taxon>Ceratopteris</taxon>
    </lineage>
</organism>
<reference evidence="3" key="1">
    <citation type="submission" date="2021-08" db="EMBL/GenBank/DDBJ databases">
        <title>WGS assembly of Ceratopteris richardii.</title>
        <authorList>
            <person name="Marchant D.B."/>
            <person name="Chen G."/>
            <person name="Jenkins J."/>
            <person name="Shu S."/>
            <person name="Leebens-Mack J."/>
            <person name="Grimwood J."/>
            <person name="Schmutz J."/>
            <person name="Soltis P."/>
            <person name="Soltis D."/>
            <person name="Chen Z.-H."/>
        </authorList>
    </citation>
    <scope>NUCLEOTIDE SEQUENCE</scope>
    <source>
        <strain evidence="3">Whitten #5841</strain>
        <tissue evidence="3">Leaf</tissue>
    </source>
</reference>
<evidence type="ECO:0008006" key="5">
    <source>
        <dbReference type="Google" id="ProtNLM"/>
    </source>
</evidence>
<evidence type="ECO:0000313" key="4">
    <source>
        <dbReference type="Proteomes" id="UP000825935"/>
    </source>
</evidence>
<feature type="repeat" description="PPR" evidence="2">
    <location>
        <begin position="523"/>
        <end position="557"/>
    </location>
</feature>
<dbReference type="InterPro" id="IPR046960">
    <property type="entry name" value="PPR_At4g14850-like_plant"/>
</dbReference>
<dbReference type="EMBL" id="CM035436">
    <property type="protein sequence ID" value="KAH7289131.1"/>
    <property type="molecule type" value="Genomic_DNA"/>
</dbReference>
<dbReference type="Pfam" id="PF13041">
    <property type="entry name" value="PPR_2"/>
    <property type="match status" value="3"/>
</dbReference>
<feature type="repeat" description="PPR" evidence="2">
    <location>
        <begin position="1062"/>
        <end position="1096"/>
    </location>
</feature>
<feature type="repeat" description="PPR" evidence="2">
    <location>
        <begin position="421"/>
        <end position="455"/>
    </location>
</feature>
<dbReference type="PROSITE" id="PS51375">
    <property type="entry name" value="PPR"/>
    <property type="match status" value="9"/>
</dbReference>
<dbReference type="Gene3D" id="1.25.40.10">
    <property type="entry name" value="Tetratricopeptide repeat domain"/>
    <property type="match status" value="7"/>
</dbReference>
<feature type="repeat" description="PPR" evidence="2">
    <location>
        <begin position="390"/>
        <end position="420"/>
    </location>
</feature>
<keyword evidence="1" id="KW-0677">Repeat</keyword>
<dbReference type="FunFam" id="1.25.40.10:FF:000285">
    <property type="entry name" value="Pentatricopeptide repeat-containing protein, chloroplastic"/>
    <property type="match status" value="1"/>
</dbReference>
<feature type="repeat" description="PPR" evidence="2">
    <location>
        <begin position="319"/>
        <end position="353"/>
    </location>
</feature>
<dbReference type="InterPro" id="IPR002885">
    <property type="entry name" value="PPR_rpt"/>
</dbReference>
<comment type="caution">
    <text evidence="3">The sequence shown here is derived from an EMBL/GenBank/DDBJ whole genome shotgun (WGS) entry which is preliminary data.</text>
</comment>
<evidence type="ECO:0000313" key="3">
    <source>
        <dbReference type="EMBL" id="KAH7289131.1"/>
    </source>
</evidence>
<dbReference type="Pfam" id="PF01535">
    <property type="entry name" value="PPR"/>
    <property type="match status" value="10"/>
</dbReference>
<dbReference type="GO" id="GO:0048731">
    <property type="term" value="P:system development"/>
    <property type="evidence" value="ECO:0007669"/>
    <property type="project" value="UniProtKB-ARBA"/>
</dbReference>
<gene>
    <name evidence="3" type="ORF">KP509_31G059600</name>
</gene>
<evidence type="ECO:0000256" key="1">
    <source>
        <dbReference type="ARBA" id="ARBA00022737"/>
    </source>
</evidence>